<proteinExistence type="predicted"/>
<keyword evidence="7" id="KW-0732">Signal</keyword>
<evidence type="ECO:0000256" key="1">
    <source>
        <dbReference type="ARBA" id="ARBA00004141"/>
    </source>
</evidence>
<dbReference type="InterPro" id="IPR006201">
    <property type="entry name" value="Neur_channel"/>
</dbReference>
<feature type="disulfide bond" evidence="4">
    <location>
        <begin position="483"/>
        <end position="501"/>
    </location>
</feature>
<dbReference type="CDD" id="cd00112">
    <property type="entry name" value="LDLa"/>
    <property type="match status" value="1"/>
</dbReference>
<evidence type="ECO:0000313" key="9">
    <source>
        <dbReference type="EMBL" id="KAK4327512.1"/>
    </source>
</evidence>
<evidence type="ECO:0000256" key="6">
    <source>
        <dbReference type="SAM" id="Phobius"/>
    </source>
</evidence>
<comment type="subcellular location">
    <subcellularLocation>
        <location evidence="1">Membrane</location>
        <topology evidence="1">Multi-pass membrane protein</topology>
    </subcellularLocation>
</comment>
<dbReference type="SUPFAM" id="SSF57424">
    <property type="entry name" value="LDL receptor-like module"/>
    <property type="match status" value="1"/>
</dbReference>
<dbReference type="Pfam" id="PF00057">
    <property type="entry name" value="Ldl_recept_a"/>
    <property type="match status" value="1"/>
</dbReference>
<keyword evidence="6" id="KW-1133">Transmembrane helix</keyword>
<evidence type="ECO:0000256" key="7">
    <source>
        <dbReference type="SAM" id="SignalP"/>
    </source>
</evidence>
<keyword evidence="10" id="KW-1185">Reference proteome</keyword>
<name>A0AAE1UKU0_9EUCA</name>
<dbReference type="PROSITE" id="PS00236">
    <property type="entry name" value="NEUROTR_ION_CHANNEL"/>
    <property type="match status" value="1"/>
</dbReference>
<dbReference type="PANTHER" id="PTHR18945">
    <property type="entry name" value="NEUROTRANSMITTER GATED ION CHANNEL"/>
    <property type="match status" value="1"/>
</dbReference>
<feature type="chain" id="PRO_5042147244" description="Neurotransmitter-gated ion-channel ligand-binding domain-containing protein" evidence="7">
    <location>
        <begin position="24"/>
        <end position="855"/>
    </location>
</feature>
<evidence type="ECO:0000256" key="2">
    <source>
        <dbReference type="ARBA" id="ARBA00023136"/>
    </source>
</evidence>
<feature type="domain" description="Neurotransmitter-gated ion-channel ligand-binding" evidence="8">
    <location>
        <begin position="519"/>
        <end position="673"/>
    </location>
</feature>
<evidence type="ECO:0000256" key="3">
    <source>
        <dbReference type="ARBA" id="ARBA00023157"/>
    </source>
</evidence>
<dbReference type="SUPFAM" id="SSF63712">
    <property type="entry name" value="Nicotinic receptor ligand binding domain-like"/>
    <property type="match status" value="1"/>
</dbReference>
<feature type="disulfide bond" evidence="4">
    <location>
        <begin position="476"/>
        <end position="488"/>
    </location>
</feature>
<dbReference type="InterPro" id="IPR006202">
    <property type="entry name" value="Neur_chan_lig-bd"/>
</dbReference>
<dbReference type="InterPro" id="IPR018000">
    <property type="entry name" value="Neurotransmitter_ion_chnl_CS"/>
</dbReference>
<dbReference type="InterPro" id="IPR002172">
    <property type="entry name" value="LDrepeatLR_classA_rpt"/>
</dbReference>
<evidence type="ECO:0000259" key="8">
    <source>
        <dbReference type="Pfam" id="PF02931"/>
    </source>
</evidence>
<dbReference type="InterPro" id="IPR036734">
    <property type="entry name" value="Neur_chan_lig-bd_sf"/>
</dbReference>
<sequence length="855" mass="97398">MMSDVCASLLLLVLIVVVVVVVSRPEMEASLVPTYGINTQLWASEEKITLEKEVVVPVNTTHLTLCFNLNLHSTSLGYADFVGNGKVFGIKGGDETLMLVMHDFFVLATVRVGVWRWRHVCGVFGPHPAIYLDTHSLDLRVTIKSTPQLSQEVKETLKVMVGLRADQTDISDKGFFKGYITLPQVFPFRLTQQQVKELASCDLTQDHPDPDLDLDLDLGLGEWKVMVSRRDGVKQVGVVNNNNNNINNNNNNNNNINNNVNISLDEPQQQQQQQQQHNSQHELSRFFEVKKVLSEDLCLPRPPQRLLVVEAVMTHTQAENMCRMYGGVLPSSSATTTTTTTHSNYINQLVKFVVEFPQVFLQYWVQKDEDKKCSFGFFSKDYTEPSVIENHCLKTSRNLICEVSEYHSGVSLSILVLPSTSSNNNPHNNYRLNLTNTASNTVLATAVILDRLQPIGRMEWVFRRTNQTHTMTLSRCTKEQFTCDDGTCLPLRMRCDGINNCGDDSDEICTPLLPLHRSYRISRPPTNLTNLAFTLTLHKFIEVDIDLERIELWLQMETEWEDERLNLFQPFPRSQDNRINLNHVWKPKYSLDNAMFRDMKEYESGNNVFTELHTRPGNATPTPLVINGYEGYLYEGKSSSRLMLRETLVASFQCRFTLDYYPFDVHICLVNISIVQTSAFLAVFNYQDLKIVSPPSSLALFLTSALCHVPHTPPQQHNTSLAFKVLLTRRYGAYMFTTFVPCFILNLISYLTYYFAKDNFSQFDEDIPEVLLVSGQSIPVYPSWFDAPVVKQEEIQPTTTVGATATATTTTKDWDRIFNLCSQVVGYSLDVIWFALFGYFMLYPSRKMGEEVVDC</sequence>
<dbReference type="AlphaFoldDB" id="A0AAE1UKU0"/>
<dbReference type="Gene3D" id="2.70.170.10">
    <property type="entry name" value="Neurotransmitter-gated ion-channel ligand-binding domain"/>
    <property type="match status" value="1"/>
</dbReference>
<dbReference type="EMBL" id="JAWZYT010000144">
    <property type="protein sequence ID" value="KAK4327512.1"/>
    <property type="molecule type" value="Genomic_DNA"/>
</dbReference>
<comment type="caution">
    <text evidence="4">Lacks conserved residue(s) required for the propagation of feature annotation.</text>
</comment>
<protein>
    <recommendedName>
        <fullName evidence="8">Neurotransmitter-gated ion-channel ligand-binding domain-containing protein</fullName>
    </recommendedName>
</protein>
<dbReference type="Proteomes" id="UP001292094">
    <property type="component" value="Unassembled WGS sequence"/>
</dbReference>
<dbReference type="GO" id="GO:0004888">
    <property type="term" value="F:transmembrane signaling receptor activity"/>
    <property type="evidence" value="ECO:0007669"/>
    <property type="project" value="InterPro"/>
</dbReference>
<comment type="caution">
    <text evidence="9">The sequence shown here is derived from an EMBL/GenBank/DDBJ whole genome shotgun (WGS) entry which is preliminary data.</text>
</comment>
<dbReference type="Gene3D" id="2.60.120.200">
    <property type="match status" value="1"/>
</dbReference>
<feature type="signal peptide" evidence="7">
    <location>
        <begin position="1"/>
        <end position="23"/>
    </location>
</feature>
<keyword evidence="6" id="KW-0812">Transmembrane</keyword>
<dbReference type="GO" id="GO:0005230">
    <property type="term" value="F:extracellular ligand-gated monoatomic ion channel activity"/>
    <property type="evidence" value="ECO:0007669"/>
    <property type="project" value="InterPro"/>
</dbReference>
<dbReference type="InterPro" id="IPR036055">
    <property type="entry name" value="LDL_receptor-like_sf"/>
</dbReference>
<gene>
    <name evidence="9" type="ORF">Pmani_002021</name>
</gene>
<reference evidence="9" key="1">
    <citation type="submission" date="2023-11" db="EMBL/GenBank/DDBJ databases">
        <title>Genome assemblies of two species of porcelain crab, Petrolisthes cinctipes and Petrolisthes manimaculis (Anomura: Porcellanidae).</title>
        <authorList>
            <person name="Angst P."/>
        </authorList>
    </citation>
    <scope>NUCLEOTIDE SEQUENCE</scope>
    <source>
        <strain evidence="9">PB745_02</strain>
        <tissue evidence="9">Gill</tissue>
    </source>
</reference>
<evidence type="ECO:0000256" key="5">
    <source>
        <dbReference type="SAM" id="MobiDB-lite"/>
    </source>
</evidence>
<dbReference type="PROSITE" id="PS50068">
    <property type="entry name" value="LDLRA_2"/>
    <property type="match status" value="1"/>
</dbReference>
<feature type="transmembrane region" description="Helical" evidence="6">
    <location>
        <begin position="733"/>
        <end position="756"/>
    </location>
</feature>
<evidence type="ECO:0000256" key="4">
    <source>
        <dbReference type="PROSITE-ProRule" id="PRU00124"/>
    </source>
</evidence>
<dbReference type="Gene3D" id="4.10.400.10">
    <property type="entry name" value="Low-density Lipoprotein Receptor"/>
    <property type="match status" value="1"/>
</dbReference>
<keyword evidence="3 4" id="KW-1015">Disulfide bond</keyword>
<evidence type="ECO:0000313" key="10">
    <source>
        <dbReference type="Proteomes" id="UP001292094"/>
    </source>
</evidence>
<dbReference type="SUPFAM" id="SSF49899">
    <property type="entry name" value="Concanavalin A-like lectins/glucanases"/>
    <property type="match status" value="1"/>
</dbReference>
<organism evidence="9 10">
    <name type="scientific">Petrolisthes manimaculis</name>
    <dbReference type="NCBI Taxonomy" id="1843537"/>
    <lineage>
        <taxon>Eukaryota</taxon>
        <taxon>Metazoa</taxon>
        <taxon>Ecdysozoa</taxon>
        <taxon>Arthropoda</taxon>
        <taxon>Crustacea</taxon>
        <taxon>Multicrustacea</taxon>
        <taxon>Malacostraca</taxon>
        <taxon>Eumalacostraca</taxon>
        <taxon>Eucarida</taxon>
        <taxon>Decapoda</taxon>
        <taxon>Pleocyemata</taxon>
        <taxon>Anomura</taxon>
        <taxon>Galatheoidea</taxon>
        <taxon>Porcellanidae</taxon>
        <taxon>Petrolisthes</taxon>
    </lineage>
</organism>
<keyword evidence="2 6" id="KW-0472">Membrane</keyword>
<accession>A0AAE1UKU0</accession>
<dbReference type="InterPro" id="IPR013320">
    <property type="entry name" value="ConA-like_dom_sf"/>
</dbReference>
<dbReference type="GO" id="GO:0016020">
    <property type="term" value="C:membrane"/>
    <property type="evidence" value="ECO:0007669"/>
    <property type="project" value="UniProtKB-SubCell"/>
</dbReference>
<dbReference type="Pfam" id="PF02931">
    <property type="entry name" value="Neur_chan_LBD"/>
    <property type="match status" value="1"/>
</dbReference>
<dbReference type="SMART" id="SM00192">
    <property type="entry name" value="LDLa"/>
    <property type="match status" value="1"/>
</dbReference>
<feature type="transmembrane region" description="Helical" evidence="6">
    <location>
        <begin position="824"/>
        <end position="842"/>
    </location>
</feature>
<feature type="region of interest" description="Disordered" evidence="5">
    <location>
        <begin position="242"/>
        <end position="261"/>
    </location>
</feature>